<evidence type="ECO:0000313" key="1">
    <source>
        <dbReference type="EMBL" id="KAH7988126.1"/>
    </source>
</evidence>
<gene>
    <name evidence="1" type="ORF">K3G42_008324</name>
</gene>
<proteinExistence type="predicted"/>
<protein>
    <submittedName>
        <fullName evidence="1">Uncharacterized protein</fullName>
    </submittedName>
</protein>
<accession>A0ACB8E767</accession>
<name>A0ACB8E767_9SAUR</name>
<sequence>MKKGLRRAARPRSLEHTVLIINLALSNLDNSEAADGGYLGRKVGGGREEETRVPAEKGFFPPPPPVGKRSAPLPPPWTGSSLDAVGGAAVNFPSVFQSTPDEKTAPASKIWIRKLRSRRTPAWGRDAGDATTSENKKDFC</sequence>
<reference evidence="1" key="1">
    <citation type="submission" date="2021-08" db="EMBL/GenBank/DDBJ databases">
        <title>The first chromosome-level gecko genome reveals the dynamic sex chromosomes of Neotropical dwarf geckos (Sphaerodactylidae: Sphaerodactylus).</title>
        <authorList>
            <person name="Pinto B.J."/>
            <person name="Keating S.E."/>
            <person name="Gamble T."/>
        </authorList>
    </citation>
    <scope>NUCLEOTIDE SEQUENCE</scope>
    <source>
        <strain evidence="1">TG3544</strain>
    </source>
</reference>
<dbReference type="Proteomes" id="UP000827872">
    <property type="component" value="Linkage Group LG10"/>
</dbReference>
<dbReference type="EMBL" id="CM037623">
    <property type="protein sequence ID" value="KAH7988126.1"/>
    <property type="molecule type" value="Genomic_DNA"/>
</dbReference>
<evidence type="ECO:0000313" key="2">
    <source>
        <dbReference type="Proteomes" id="UP000827872"/>
    </source>
</evidence>
<comment type="caution">
    <text evidence="1">The sequence shown here is derived from an EMBL/GenBank/DDBJ whole genome shotgun (WGS) entry which is preliminary data.</text>
</comment>
<keyword evidence="2" id="KW-1185">Reference proteome</keyword>
<organism evidence="1 2">
    <name type="scientific">Sphaerodactylus townsendi</name>
    <dbReference type="NCBI Taxonomy" id="933632"/>
    <lineage>
        <taxon>Eukaryota</taxon>
        <taxon>Metazoa</taxon>
        <taxon>Chordata</taxon>
        <taxon>Craniata</taxon>
        <taxon>Vertebrata</taxon>
        <taxon>Euteleostomi</taxon>
        <taxon>Lepidosauria</taxon>
        <taxon>Squamata</taxon>
        <taxon>Bifurcata</taxon>
        <taxon>Gekkota</taxon>
        <taxon>Sphaerodactylidae</taxon>
        <taxon>Sphaerodactylus</taxon>
    </lineage>
</organism>